<evidence type="ECO:0000313" key="8">
    <source>
        <dbReference type="Proteomes" id="UP000613582"/>
    </source>
</evidence>
<dbReference type="AlphaFoldDB" id="A0A8J2V7T2"/>
<dbReference type="PANTHER" id="PTHR22777">
    <property type="entry name" value="HEMOLYSIN-RELATED"/>
    <property type="match status" value="1"/>
</dbReference>
<dbReference type="SMART" id="SM01091">
    <property type="entry name" value="CorC_HlyC"/>
    <property type="match status" value="1"/>
</dbReference>
<protein>
    <submittedName>
        <fullName evidence="7">Ion transporter</fullName>
    </submittedName>
</protein>
<feature type="domain" description="CBS" evidence="6">
    <location>
        <begin position="160"/>
        <end position="220"/>
    </location>
</feature>
<accession>A0A8J2V7T2</accession>
<evidence type="ECO:0000256" key="4">
    <source>
        <dbReference type="PROSITE-ProRule" id="PRU00703"/>
    </source>
</evidence>
<feature type="region of interest" description="Disordered" evidence="5">
    <location>
        <begin position="1"/>
        <end position="34"/>
    </location>
</feature>
<dbReference type="PROSITE" id="PS51371">
    <property type="entry name" value="CBS"/>
    <property type="match status" value="2"/>
</dbReference>
<sequence length="324" mass="35687">MAADGADSAEPRQGSASRDPDIADKTEDRPDERPALFQRLRGLLGQPERQDALAQALANGNGMAGLSQDRRDMIERVIAFDSQEVADVMIPRADIVAVDRDLSLSDLLNVFAEAGHSRLPVYRDDLDDPVGMVHIRDLVGILADPEKAAQAANEAVLHTLTRKLIYVPPSMPVTDLLLRMQASRIHMALVIDEFGGTDGLVTIEDLIEEIVGDIADEHDEEDEIYMTPVSEGVWELSTRLPLDELEEETGIRLEIEEEDVDTVGGIVFSLVGRVPLRGEIIRHPAGYEFEVLDVDPRRIRKVRLRKLTPSEAAGPDTSDGGEVY</sequence>
<dbReference type="Pfam" id="PF03471">
    <property type="entry name" value="CorC_HlyC"/>
    <property type="match status" value="1"/>
</dbReference>
<evidence type="ECO:0000256" key="5">
    <source>
        <dbReference type="SAM" id="MobiDB-lite"/>
    </source>
</evidence>
<name>A0A8J2V7T2_9PROT</name>
<evidence type="ECO:0000313" key="7">
    <source>
        <dbReference type="EMBL" id="GGD15965.1"/>
    </source>
</evidence>
<dbReference type="FunFam" id="3.10.580.10:FF:000002">
    <property type="entry name" value="Magnesium/cobalt efflux protein CorC"/>
    <property type="match status" value="1"/>
</dbReference>
<dbReference type="Gene3D" id="3.30.465.10">
    <property type="match status" value="1"/>
</dbReference>
<evidence type="ECO:0000256" key="2">
    <source>
        <dbReference type="ARBA" id="ARBA00022737"/>
    </source>
</evidence>
<proteinExistence type="inferred from homology"/>
<evidence type="ECO:0000256" key="3">
    <source>
        <dbReference type="ARBA" id="ARBA00023122"/>
    </source>
</evidence>
<comment type="similarity">
    <text evidence="1">Belongs to the UPF0053 family. Hemolysin C subfamily.</text>
</comment>
<keyword evidence="2" id="KW-0677">Repeat</keyword>
<feature type="domain" description="CBS" evidence="6">
    <location>
        <begin position="89"/>
        <end position="148"/>
    </location>
</feature>
<dbReference type="CDD" id="cd04590">
    <property type="entry name" value="CBS_pair_CorC_HlyC_assoc"/>
    <property type="match status" value="1"/>
</dbReference>
<dbReference type="SUPFAM" id="SSF56176">
    <property type="entry name" value="FAD-binding/transporter-associated domain-like"/>
    <property type="match status" value="1"/>
</dbReference>
<dbReference type="Proteomes" id="UP000613582">
    <property type="component" value="Unassembled WGS sequence"/>
</dbReference>
<evidence type="ECO:0000256" key="1">
    <source>
        <dbReference type="ARBA" id="ARBA00006446"/>
    </source>
</evidence>
<keyword evidence="8" id="KW-1185">Reference proteome</keyword>
<dbReference type="RefSeq" id="WP_188158007.1">
    <property type="nucleotide sequence ID" value="NZ_BMGH01000001.1"/>
</dbReference>
<evidence type="ECO:0000259" key="6">
    <source>
        <dbReference type="PROSITE" id="PS51371"/>
    </source>
</evidence>
<dbReference type="PANTHER" id="PTHR22777:SF27">
    <property type="entry name" value="MAGNESIUM AND COBALT EFFLUX PROTEIN CORC"/>
    <property type="match status" value="1"/>
</dbReference>
<dbReference type="Gene3D" id="3.10.580.10">
    <property type="entry name" value="CBS-domain"/>
    <property type="match status" value="1"/>
</dbReference>
<reference evidence="7" key="2">
    <citation type="submission" date="2020-09" db="EMBL/GenBank/DDBJ databases">
        <authorList>
            <person name="Sun Q."/>
            <person name="Zhou Y."/>
        </authorList>
    </citation>
    <scope>NUCLEOTIDE SEQUENCE</scope>
    <source>
        <strain evidence="7">CGMCC 1.12921</strain>
    </source>
</reference>
<feature type="compositionally biased region" description="Basic and acidic residues" evidence="5">
    <location>
        <begin position="18"/>
        <end position="34"/>
    </location>
</feature>
<dbReference type="InterPro" id="IPR000644">
    <property type="entry name" value="CBS_dom"/>
</dbReference>
<dbReference type="EMBL" id="BMGH01000001">
    <property type="protein sequence ID" value="GGD15965.1"/>
    <property type="molecule type" value="Genomic_DNA"/>
</dbReference>
<dbReference type="Pfam" id="PF00571">
    <property type="entry name" value="CBS"/>
    <property type="match status" value="2"/>
</dbReference>
<dbReference type="GO" id="GO:0050660">
    <property type="term" value="F:flavin adenine dinucleotide binding"/>
    <property type="evidence" value="ECO:0007669"/>
    <property type="project" value="InterPro"/>
</dbReference>
<dbReference type="GO" id="GO:0005886">
    <property type="term" value="C:plasma membrane"/>
    <property type="evidence" value="ECO:0007669"/>
    <property type="project" value="TreeGrafter"/>
</dbReference>
<dbReference type="InterPro" id="IPR016169">
    <property type="entry name" value="FAD-bd_PCMH_sub2"/>
</dbReference>
<dbReference type="InterPro" id="IPR046342">
    <property type="entry name" value="CBS_dom_sf"/>
</dbReference>
<comment type="caution">
    <text evidence="7">The sequence shown here is derived from an EMBL/GenBank/DDBJ whole genome shotgun (WGS) entry which is preliminary data.</text>
</comment>
<dbReference type="InterPro" id="IPR044751">
    <property type="entry name" value="Ion_transp-like_CBS"/>
</dbReference>
<dbReference type="InterPro" id="IPR005170">
    <property type="entry name" value="Transptr-assoc_dom"/>
</dbReference>
<dbReference type="SMART" id="SM00116">
    <property type="entry name" value="CBS"/>
    <property type="match status" value="2"/>
</dbReference>
<keyword evidence="3 4" id="KW-0129">CBS domain</keyword>
<organism evidence="7 8">
    <name type="scientific">Aquisalinus flavus</name>
    <dbReference type="NCBI Taxonomy" id="1526572"/>
    <lineage>
        <taxon>Bacteria</taxon>
        <taxon>Pseudomonadati</taxon>
        <taxon>Pseudomonadota</taxon>
        <taxon>Alphaproteobacteria</taxon>
        <taxon>Parvularculales</taxon>
        <taxon>Parvularculaceae</taxon>
        <taxon>Aquisalinus</taxon>
    </lineage>
</organism>
<gene>
    <name evidence="7" type="primary">corC</name>
    <name evidence="7" type="ORF">GCM10011342_25940</name>
</gene>
<dbReference type="InterPro" id="IPR036318">
    <property type="entry name" value="FAD-bd_PCMH-like_sf"/>
</dbReference>
<dbReference type="SUPFAM" id="SSF54631">
    <property type="entry name" value="CBS-domain pair"/>
    <property type="match status" value="1"/>
</dbReference>
<reference evidence="7" key="1">
    <citation type="journal article" date="2014" name="Int. J. Syst. Evol. Microbiol.">
        <title>Complete genome sequence of Corynebacterium casei LMG S-19264T (=DSM 44701T), isolated from a smear-ripened cheese.</title>
        <authorList>
            <consortium name="US DOE Joint Genome Institute (JGI-PGF)"/>
            <person name="Walter F."/>
            <person name="Albersmeier A."/>
            <person name="Kalinowski J."/>
            <person name="Ruckert C."/>
        </authorList>
    </citation>
    <scope>NUCLEOTIDE SEQUENCE</scope>
    <source>
        <strain evidence="7">CGMCC 1.12921</strain>
    </source>
</reference>